<protein>
    <submittedName>
        <fullName evidence="1">Uncharacterized protein</fullName>
    </submittedName>
</protein>
<sequence>MLTAFPDPVWNMEFDILTTLSDGFCIPDFNLMAGLKDSVPFLVNKSSTSPRTERAFAIEDCFRETDFPNPVRNIGGFSILVRGLPWSKRSAIEGSGKYFETSGAFCAARGLGSIIMGQENSGVEPKY</sequence>
<dbReference type="EMBL" id="JBJXBP010000006">
    <property type="protein sequence ID" value="KAL3826162.1"/>
    <property type="molecule type" value="Genomic_DNA"/>
</dbReference>
<gene>
    <name evidence="1" type="ORF">ACJIZ3_022191</name>
</gene>
<accession>A0ABD3SPH0</accession>
<organism evidence="1 2">
    <name type="scientific">Penstemon smallii</name>
    <dbReference type="NCBI Taxonomy" id="265156"/>
    <lineage>
        <taxon>Eukaryota</taxon>
        <taxon>Viridiplantae</taxon>
        <taxon>Streptophyta</taxon>
        <taxon>Embryophyta</taxon>
        <taxon>Tracheophyta</taxon>
        <taxon>Spermatophyta</taxon>
        <taxon>Magnoliopsida</taxon>
        <taxon>eudicotyledons</taxon>
        <taxon>Gunneridae</taxon>
        <taxon>Pentapetalae</taxon>
        <taxon>asterids</taxon>
        <taxon>lamiids</taxon>
        <taxon>Lamiales</taxon>
        <taxon>Plantaginaceae</taxon>
        <taxon>Cheloneae</taxon>
        <taxon>Penstemon</taxon>
    </lineage>
</organism>
<evidence type="ECO:0000313" key="2">
    <source>
        <dbReference type="Proteomes" id="UP001634393"/>
    </source>
</evidence>
<proteinExistence type="predicted"/>
<dbReference type="Proteomes" id="UP001634393">
    <property type="component" value="Unassembled WGS sequence"/>
</dbReference>
<comment type="caution">
    <text evidence="1">The sequence shown here is derived from an EMBL/GenBank/DDBJ whole genome shotgun (WGS) entry which is preliminary data.</text>
</comment>
<keyword evidence="2" id="KW-1185">Reference proteome</keyword>
<reference evidence="1 2" key="1">
    <citation type="submission" date="2024-12" db="EMBL/GenBank/DDBJ databases">
        <title>The unique morphological basis and parallel evolutionary history of personate flowers in Penstemon.</title>
        <authorList>
            <person name="Depatie T.H."/>
            <person name="Wessinger C.A."/>
        </authorList>
    </citation>
    <scope>NUCLEOTIDE SEQUENCE [LARGE SCALE GENOMIC DNA]</scope>
    <source>
        <strain evidence="1">WTNN_2</strain>
        <tissue evidence="1">Leaf</tissue>
    </source>
</reference>
<dbReference type="AlphaFoldDB" id="A0ABD3SPH0"/>
<name>A0ABD3SPH0_9LAMI</name>
<evidence type="ECO:0000313" key="1">
    <source>
        <dbReference type="EMBL" id="KAL3826162.1"/>
    </source>
</evidence>